<feature type="domain" description="Integral membrane bound transporter" evidence="6">
    <location>
        <begin position="374"/>
        <end position="499"/>
    </location>
</feature>
<feature type="transmembrane region" description="Helical" evidence="5">
    <location>
        <begin position="457"/>
        <end position="476"/>
    </location>
</feature>
<evidence type="ECO:0000256" key="1">
    <source>
        <dbReference type="ARBA" id="ARBA00004141"/>
    </source>
</evidence>
<keyword evidence="4 5" id="KW-0472">Membrane</keyword>
<evidence type="ECO:0000313" key="7">
    <source>
        <dbReference type="EMBL" id="WNE95299.1"/>
    </source>
</evidence>
<evidence type="ECO:0000313" key="8">
    <source>
        <dbReference type="Proteomes" id="UP001305606"/>
    </source>
</evidence>
<proteinExistence type="predicted"/>
<feature type="transmembrane region" description="Helical" evidence="5">
    <location>
        <begin position="152"/>
        <end position="172"/>
    </location>
</feature>
<reference evidence="7 8" key="1">
    <citation type="submission" date="2023-02" db="EMBL/GenBank/DDBJ databases">
        <title>Streptomyces sp. SCA4-21 with antifungal activity against Fusarium oxysporum f. sp. cubense, Streptomyces sp. SCA2-17 with antifungal activity against Fusarium oxysporum f. sp. cubense.</title>
        <authorList>
            <person name="Qi D."/>
        </authorList>
    </citation>
    <scope>NUCLEOTIDE SEQUENCE [LARGE SCALE GENOMIC DNA]</scope>
    <source>
        <strain evidence="7 8">SCA4-21</strain>
    </source>
</reference>
<feature type="transmembrane region" description="Helical" evidence="5">
    <location>
        <begin position="482"/>
        <end position="503"/>
    </location>
</feature>
<accession>A0ABY9URY0</accession>
<sequence length="697" mass="74484">MYAGTMWWSSVAHTLAAATRVERRWCEPRALARATVALVAGSVIGWAIDDRMAWAMMMVGTFICGICTILPATRNRFSLSLISGAAFTAAVFAGVYLHELGWWVLPVLFVGAYVAGLWRAFGVVPGIRACLVVIGAMITADLSPGVDQGLIMARWIAVGAGMVVVAQFLPPYGPRHHNQRRSLAALYSALAGYAAAGSAGRLPSTPFTLARTALGVLPAFARRPAGPLFALYGAAEEVRRALKMTAHATDVPRTAVAATLNAVAAAVRSGRATDLDAAFGAPARELEHWRGAEADLVLPRLAEALDIARYTLRRSDRPGEFEMGEQHLVGFPAGAARFGRQRLAAELRPGAPLFMNSIRLAVGAAAGEAIGRWIGDFGGHGLPSHGFWAALTTILVLFPDYGHTLTRGWGRSAGSVIGGVAAWVLLLPDVWNHDAMVVAATVLALLAFYVLLMGQWVLNIFITAWIVFLIGGIGLYPAAEAAWGRAADTVVGALVGMVIFLILPTYHHNRLPELLARWVEAQRDLFGALLEGYARVGAVDPAGLGTLRDRARQTRERLEAAIGSLAHEPRSHRARWSATELAAIQSAVFDVGRAAALVYGNLPRTRSDAVPETALFAAEVRDHLDRLAEDLALDAPLRTGDLREAFDRVASDGRLAQLTDPTAPDGISHARSRALTACLQTVTSVERLERVAMGRAA</sequence>
<dbReference type="EMBL" id="CP117522">
    <property type="protein sequence ID" value="WNE95299.1"/>
    <property type="molecule type" value="Genomic_DNA"/>
</dbReference>
<dbReference type="RefSeq" id="WP_311034650.1">
    <property type="nucleotide sequence ID" value="NZ_CP117522.1"/>
</dbReference>
<feature type="transmembrane region" description="Helical" evidence="5">
    <location>
        <begin position="408"/>
        <end position="427"/>
    </location>
</feature>
<feature type="transmembrane region" description="Helical" evidence="5">
    <location>
        <begin position="433"/>
        <end position="452"/>
    </location>
</feature>
<keyword evidence="8" id="KW-1185">Reference proteome</keyword>
<evidence type="ECO:0000256" key="5">
    <source>
        <dbReference type="SAM" id="Phobius"/>
    </source>
</evidence>
<dbReference type="Pfam" id="PF13515">
    <property type="entry name" value="FUSC_2"/>
    <property type="match status" value="1"/>
</dbReference>
<evidence type="ECO:0000256" key="3">
    <source>
        <dbReference type="ARBA" id="ARBA00022989"/>
    </source>
</evidence>
<evidence type="ECO:0000256" key="4">
    <source>
        <dbReference type="ARBA" id="ARBA00023136"/>
    </source>
</evidence>
<keyword evidence="3 5" id="KW-1133">Transmembrane helix</keyword>
<organism evidence="7 8">
    <name type="scientific">Streptomyces luomodiensis</name>
    <dbReference type="NCBI Taxonomy" id="3026192"/>
    <lineage>
        <taxon>Bacteria</taxon>
        <taxon>Bacillati</taxon>
        <taxon>Actinomycetota</taxon>
        <taxon>Actinomycetes</taxon>
        <taxon>Kitasatosporales</taxon>
        <taxon>Streptomycetaceae</taxon>
        <taxon>Streptomyces</taxon>
    </lineage>
</organism>
<protein>
    <submittedName>
        <fullName evidence="7">FUSC family protein</fullName>
    </submittedName>
</protein>
<name>A0ABY9URY0_9ACTN</name>
<evidence type="ECO:0000259" key="6">
    <source>
        <dbReference type="Pfam" id="PF13515"/>
    </source>
</evidence>
<dbReference type="InterPro" id="IPR049453">
    <property type="entry name" value="Memb_transporter_dom"/>
</dbReference>
<feature type="transmembrane region" description="Helical" evidence="5">
    <location>
        <begin position="54"/>
        <end position="72"/>
    </location>
</feature>
<feature type="transmembrane region" description="Helical" evidence="5">
    <location>
        <begin position="103"/>
        <end position="122"/>
    </location>
</feature>
<comment type="subcellular location">
    <subcellularLocation>
        <location evidence="1">Membrane</location>
        <topology evidence="1">Multi-pass membrane protein</topology>
    </subcellularLocation>
</comment>
<feature type="transmembrane region" description="Helical" evidence="5">
    <location>
        <begin position="79"/>
        <end position="97"/>
    </location>
</feature>
<evidence type="ECO:0000256" key="2">
    <source>
        <dbReference type="ARBA" id="ARBA00022692"/>
    </source>
</evidence>
<dbReference type="Proteomes" id="UP001305606">
    <property type="component" value="Chromosome"/>
</dbReference>
<keyword evidence="2 5" id="KW-0812">Transmembrane</keyword>
<gene>
    <name evidence="7" type="ORF">PS467_08015</name>
</gene>
<feature type="transmembrane region" description="Helical" evidence="5">
    <location>
        <begin position="129"/>
        <end position="146"/>
    </location>
</feature>
<feature type="transmembrane region" description="Helical" evidence="5">
    <location>
        <begin position="30"/>
        <end position="48"/>
    </location>
</feature>